<dbReference type="EMBL" id="CM037620">
    <property type="protein sequence ID" value="KAH7995610.1"/>
    <property type="molecule type" value="Genomic_DNA"/>
</dbReference>
<protein>
    <submittedName>
        <fullName evidence="1">Uncharacterized protein</fullName>
    </submittedName>
</protein>
<gene>
    <name evidence="1" type="ORF">K3G42_026677</name>
</gene>
<keyword evidence="2" id="KW-1185">Reference proteome</keyword>
<organism evidence="1 2">
    <name type="scientific">Sphaerodactylus townsendi</name>
    <dbReference type="NCBI Taxonomy" id="933632"/>
    <lineage>
        <taxon>Eukaryota</taxon>
        <taxon>Metazoa</taxon>
        <taxon>Chordata</taxon>
        <taxon>Craniata</taxon>
        <taxon>Vertebrata</taxon>
        <taxon>Euteleostomi</taxon>
        <taxon>Lepidosauria</taxon>
        <taxon>Squamata</taxon>
        <taxon>Bifurcata</taxon>
        <taxon>Gekkota</taxon>
        <taxon>Sphaerodactylidae</taxon>
        <taxon>Sphaerodactylus</taxon>
    </lineage>
</organism>
<comment type="caution">
    <text evidence="1">The sequence shown here is derived from an EMBL/GenBank/DDBJ whole genome shotgun (WGS) entry which is preliminary data.</text>
</comment>
<sequence>MLDSYFLKELEDEEPGFNEFNKKWRLSGIQKIYYNVLEKELGGFGSSPGKLIWPTGVTTTPEGDLVVKDSGTGHIQVFNPDGRPKQSFPYGFEPIKGLGDITCMRNGVLLVTNGTKIIQLFTKDGELIHELKSPKINWPYSYGIAVLKSNSIAVSDWNSGGKINIIGVDWRMNAVLKTHAIEGFHRPVRVAVNKEEEMLVTEGQLFGRFQGCCIKVIDRKQSVSKTIGPQYGNKFTFENPSGVCVDHQGNVFVSDEAQNCIVMFNPDSSLCAVVATHGLQGPSGLSVLGHGLVAVADCYNHSIKIFRYR</sequence>
<reference evidence="1" key="1">
    <citation type="submission" date="2021-08" db="EMBL/GenBank/DDBJ databases">
        <title>The first chromosome-level gecko genome reveals the dynamic sex chromosomes of Neotropical dwarf geckos (Sphaerodactylidae: Sphaerodactylus).</title>
        <authorList>
            <person name="Pinto B.J."/>
            <person name="Keating S.E."/>
            <person name="Gamble T."/>
        </authorList>
    </citation>
    <scope>NUCLEOTIDE SEQUENCE</scope>
    <source>
        <strain evidence="1">TG3544</strain>
    </source>
</reference>
<accession>A0ACB8ESI8</accession>
<proteinExistence type="predicted"/>
<evidence type="ECO:0000313" key="2">
    <source>
        <dbReference type="Proteomes" id="UP000827872"/>
    </source>
</evidence>
<name>A0ACB8ESI8_9SAUR</name>
<dbReference type="Proteomes" id="UP000827872">
    <property type="component" value="Linkage Group LG07"/>
</dbReference>
<evidence type="ECO:0000313" key="1">
    <source>
        <dbReference type="EMBL" id="KAH7995610.1"/>
    </source>
</evidence>